<sequence>MNASADIRLHGGRPPLDPRPMEKRVGLVILATDHTTEPDFRRMVASDRVGVYVARIAYANPTTPENLRRMQPALTAGASLILPGEPLDAICYSCTSASVVIGDDEIKTAIHAARPGAPVVTPTMAAMRGLKALDARRISVLTPYVAETGRPMADYFRRHGFDLASFTCLGLDDDREMARIRPSALVDLAQEATAADAEALFISCTALRSAGVAAEIEAAIGRPVVTSNQATAWNCLRLCGDTEPRPKWGRLMTLPLACD</sequence>
<dbReference type="Gene3D" id="3.40.50.12500">
    <property type="match status" value="1"/>
</dbReference>
<reference evidence="1 2" key="1">
    <citation type="submission" date="2024-06" db="EMBL/GenBank/DDBJ databases">
        <title>Genomic Encyclopedia of Type Strains, Phase IV (KMG-IV): sequencing the most valuable type-strain genomes for metagenomic binning, comparative biology and taxonomic classification.</title>
        <authorList>
            <person name="Goeker M."/>
        </authorList>
    </citation>
    <scope>NUCLEOTIDE SEQUENCE [LARGE SCALE GENOMIC DNA]</scope>
    <source>
        <strain evidence="1 2">DSM 19730</strain>
    </source>
</reference>
<dbReference type="PANTHER" id="PTHR40267:SF1">
    <property type="entry name" value="BLR3294 PROTEIN"/>
    <property type="match status" value="1"/>
</dbReference>
<proteinExistence type="predicted"/>
<dbReference type="RefSeq" id="WP_354152961.1">
    <property type="nucleotide sequence ID" value="NZ_JBEPMN010000020.1"/>
</dbReference>
<dbReference type="Proteomes" id="UP001549143">
    <property type="component" value="Unassembled WGS sequence"/>
</dbReference>
<evidence type="ECO:0000313" key="1">
    <source>
        <dbReference type="EMBL" id="MET3663156.1"/>
    </source>
</evidence>
<keyword evidence="2" id="KW-1185">Reference proteome</keyword>
<name>A0ABV2KQ37_9HYPH</name>
<dbReference type="InterPro" id="IPR026286">
    <property type="entry name" value="MaiA/AMDase"/>
</dbReference>
<organism evidence="1 2">
    <name type="scientific">Aquamicrobium ahrensii</name>
    <dbReference type="NCBI Taxonomy" id="469551"/>
    <lineage>
        <taxon>Bacteria</taxon>
        <taxon>Pseudomonadati</taxon>
        <taxon>Pseudomonadota</taxon>
        <taxon>Alphaproteobacteria</taxon>
        <taxon>Hyphomicrobiales</taxon>
        <taxon>Phyllobacteriaceae</taxon>
        <taxon>Aquamicrobium</taxon>
    </lineage>
</organism>
<dbReference type="InterPro" id="IPR014332">
    <property type="entry name" value="Ectoine_EutA"/>
</dbReference>
<dbReference type="PIRSF" id="PIRSF015736">
    <property type="entry name" value="MI"/>
    <property type="match status" value="1"/>
</dbReference>
<dbReference type="EMBL" id="JBEPMN010000020">
    <property type="protein sequence ID" value="MET3663156.1"/>
    <property type="molecule type" value="Genomic_DNA"/>
</dbReference>
<protein>
    <submittedName>
        <fullName evidence="1">Maleate isomerase</fullName>
        <ecNumber evidence="1">5.2.1.1</ecNumber>
    </submittedName>
</protein>
<dbReference type="PANTHER" id="PTHR40267">
    <property type="entry name" value="BLR3294 PROTEIN"/>
    <property type="match status" value="1"/>
</dbReference>
<dbReference type="GO" id="GO:0050076">
    <property type="term" value="F:maleate isomerase activity"/>
    <property type="evidence" value="ECO:0007669"/>
    <property type="project" value="UniProtKB-EC"/>
</dbReference>
<dbReference type="EC" id="5.2.1.1" evidence="1"/>
<comment type="caution">
    <text evidence="1">The sequence shown here is derived from an EMBL/GenBank/DDBJ whole genome shotgun (WGS) entry which is preliminary data.</text>
</comment>
<dbReference type="Pfam" id="PF17645">
    <property type="entry name" value="Amdase"/>
    <property type="match status" value="1"/>
</dbReference>
<dbReference type="InterPro" id="IPR053714">
    <property type="entry name" value="Iso_Racemase_Enz_sf"/>
</dbReference>
<gene>
    <name evidence="1" type="ORF">ABID44_003511</name>
</gene>
<dbReference type="NCBIfam" id="TIGR02990">
    <property type="entry name" value="ectoine_eutA"/>
    <property type="match status" value="1"/>
</dbReference>
<keyword evidence="1" id="KW-0413">Isomerase</keyword>
<accession>A0ABV2KQ37</accession>
<evidence type="ECO:0000313" key="2">
    <source>
        <dbReference type="Proteomes" id="UP001549143"/>
    </source>
</evidence>